<sequence>MMEVLEFLKVPQRTLISGHVKIHTRPLAQQIENWRVVAKVIKRSKYRRFITVNDYEI</sequence>
<dbReference type="PANTHER" id="PTHR32175">
    <property type="entry name" value="PROTEIN, PUTATIVE, EXPRESSED-RELATED"/>
    <property type="match status" value="1"/>
</dbReference>
<dbReference type="PANTHER" id="PTHR32175:SF26">
    <property type="entry name" value="PROTEIN, PUTATIVE, EXPRESSED-RELATED"/>
    <property type="match status" value="1"/>
</dbReference>
<organism evidence="1 2">
    <name type="scientific">Dendrobium catenatum</name>
    <dbReference type="NCBI Taxonomy" id="906689"/>
    <lineage>
        <taxon>Eukaryota</taxon>
        <taxon>Viridiplantae</taxon>
        <taxon>Streptophyta</taxon>
        <taxon>Embryophyta</taxon>
        <taxon>Tracheophyta</taxon>
        <taxon>Spermatophyta</taxon>
        <taxon>Magnoliopsida</taxon>
        <taxon>Liliopsida</taxon>
        <taxon>Asparagales</taxon>
        <taxon>Orchidaceae</taxon>
        <taxon>Epidendroideae</taxon>
        <taxon>Malaxideae</taxon>
        <taxon>Dendrobiinae</taxon>
        <taxon>Dendrobium</taxon>
    </lineage>
</organism>
<dbReference type="Proteomes" id="UP000233837">
    <property type="component" value="Unassembled WGS sequence"/>
</dbReference>
<proteinExistence type="predicted"/>
<dbReference type="InterPro" id="IPR052796">
    <property type="entry name" value="Nod_factor_sulfotransferase"/>
</dbReference>
<evidence type="ECO:0000313" key="2">
    <source>
        <dbReference type="Proteomes" id="UP000233837"/>
    </source>
</evidence>
<dbReference type="EMBL" id="KZ503088">
    <property type="protein sequence ID" value="PKU68499.1"/>
    <property type="molecule type" value="Genomic_DNA"/>
</dbReference>
<evidence type="ECO:0000313" key="1">
    <source>
        <dbReference type="EMBL" id="PKU68499.1"/>
    </source>
</evidence>
<protein>
    <submittedName>
        <fullName evidence="1">Uncharacterized protein</fullName>
    </submittedName>
</protein>
<reference evidence="1 2" key="2">
    <citation type="journal article" date="2017" name="Nature">
        <title>The Apostasia genome and the evolution of orchids.</title>
        <authorList>
            <person name="Zhang G.Q."/>
            <person name="Liu K.W."/>
            <person name="Li Z."/>
            <person name="Lohaus R."/>
            <person name="Hsiao Y.Y."/>
            <person name="Niu S.C."/>
            <person name="Wang J.Y."/>
            <person name="Lin Y.C."/>
            <person name="Xu Q."/>
            <person name="Chen L.J."/>
            <person name="Yoshida K."/>
            <person name="Fujiwara S."/>
            <person name="Wang Z.W."/>
            <person name="Zhang Y.Q."/>
            <person name="Mitsuda N."/>
            <person name="Wang M."/>
            <person name="Liu G.H."/>
            <person name="Pecoraro L."/>
            <person name="Huang H.X."/>
            <person name="Xiao X.J."/>
            <person name="Lin M."/>
            <person name="Wu X.Y."/>
            <person name="Wu W.L."/>
            <person name="Chen Y.Y."/>
            <person name="Chang S.B."/>
            <person name="Sakamoto S."/>
            <person name="Ohme-Takagi M."/>
            <person name="Yagi M."/>
            <person name="Zeng S.J."/>
            <person name="Shen C.Y."/>
            <person name="Yeh C.M."/>
            <person name="Luo Y.B."/>
            <person name="Tsai W.C."/>
            <person name="Van de Peer Y."/>
            <person name="Liu Z.J."/>
        </authorList>
    </citation>
    <scope>NUCLEOTIDE SEQUENCE [LARGE SCALE GENOMIC DNA]</scope>
    <source>
        <tissue evidence="1">The whole plant</tissue>
    </source>
</reference>
<name>A0A2I0VYN9_9ASPA</name>
<reference evidence="1 2" key="1">
    <citation type="journal article" date="2016" name="Sci. Rep.">
        <title>The Dendrobium catenatum Lindl. genome sequence provides insights into polysaccharide synthase, floral development and adaptive evolution.</title>
        <authorList>
            <person name="Zhang G.Q."/>
            <person name="Xu Q."/>
            <person name="Bian C."/>
            <person name="Tsai W.C."/>
            <person name="Yeh C.M."/>
            <person name="Liu K.W."/>
            <person name="Yoshida K."/>
            <person name="Zhang L.S."/>
            <person name="Chang S.B."/>
            <person name="Chen F."/>
            <person name="Shi Y."/>
            <person name="Su Y.Y."/>
            <person name="Zhang Y.Q."/>
            <person name="Chen L.J."/>
            <person name="Yin Y."/>
            <person name="Lin M."/>
            <person name="Huang H."/>
            <person name="Deng H."/>
            <person name="Wang Z.W."/>
            <person name="Zhu S.L."/>
            <person name="Zhao X."/>
            <person name="Deng C."/>
            <person name="Niu S.C."/>
            <person name="Huang J."/>
            <person name="Wang M."/>
            <person name="Liu G.H."/>
            <person name="Yang H.J."/>
            <person name="Xiao X.J."/>
            <person name="Hsiao Y.Y."/>
            <person name="Wu W.L."/>
            <person name="Chen Y.Y."/>
            <person name="Mitsuda N."/>
            <person name="Ohme-Takagi M."/>
            <person name="Luo Y.B."/>
            <person name="Van de Peer Y."/>
            <person name="Liu Z.J."/>
        </authorList>
    </citation>
    <scope>NUCLEOTIDE SEQUENCE [LARGE SCALE GENOMIC DNA]</scope>
    <source>
        <tissue evidence="1">The whole plant</tissue>
    </source>
</reference>
<accession>A0A2I0VYN9</accession>
<gene>
    <name evidence="1" type="ORF">MA16_Dca020036</name>
</gene>
<keyword evidence="2" id="KW-1185">Reference proteome</keyword>
<dbReference type="AlphaFoldDB" id="A0A2I0VYN9"/>
<dbReference type="STRING" id="906689.A0A2I0VYN9"/>